<dbReference type="Proteomes" id="UP000590749">
    <property type="component" value="Unassembled WGS sequence"/>
</dbReference>
<feature type="region of interest" description="Disordered" evidence="1">
    <location>
        <begin position="65"/>
        <end position="88"/>
    </location>
</feature>
<keyword evidence="3" id="KW-1185">Reference proteome</keyword>
<evidence type="ECO:0000256" key="1">
    <source>
        <dbReference type="SAM" id="MobiDB-lite"/>
    </source>
</evidence>
<protein>
    <submittedName>
        <fullName evidence="2">Uncharacterized protein</fullName>
    </submittedName>
</protein>
<comment type="caution">
    <text evidence="2">The sequence shown here is derived from an EMBL/GenBank/DDBJ whole genome shotgun (WGS) entry which is preliminary data.</text>
</comment>
<proteinExistence type="predicted"/>
<name>A0A7W5FHC4_9ACTN</name>
<sequence length="88" mass="9192">MADIVIDSISADSSIGGLAEADVGAVQTGVSLSWLQPLKAPLISATAVSRTKRFLPGDGGYEFIDGDDTVSRQAGSTDERPVLRCPDR</sequence>
<dbReference type="EMBL" id="JACHXF010000014">
    <property type="protein sequence ID" value="MBB3098352.1"/>
    <property type="molecule type" value="Genomic_DNA"/>
</dbReference>
<evidence type="ECO:0000313" key="3">
    <source>
        <dbReference type="Proteomes" id="UP000590749"/>
    </source>
</evidence>
<feature type="compositionally biased region" description="Basic and acidic residues" evidence="1">
    <location>
        <begin position="77"/>
        <end position="88"/>
    </location>
</feature>
<accession>A0A7W5FHC4</accession>
<dbReference type="AlphaFoldDB" id="A0A7W5FHC4"/>
<dbReference type="RefSeq" id="WP_229795165.1">
    <property type="nucleotide sequence ID" value="NZ_BMPW01000016.1"/>
</dbReference>
<reference evidence="2 3" key="1">
    <citation type="submission" date="2020-08" db="EMBL/GenBank/DDBJ databases">
        <title>Genomic Encyclopedia of Type Strains, Phase III (KMG-III): the genomes of soil and plant-associated and newly described type strains.</title>
        <authorList>
            <person name="Whitman W."/>
        </authorList>
    </citation>
    <scope>NUCLEOTIDE SEQUENCE [LARGE SCALE GENOMIC DNA]</scope>
    <source>
        <strain evidence="2 3">CECT 3287</strain>
    </source>
</reference>
<evidence type="ECO:0000313" key="2">
    <source>
        <dbReference type="EMBL" id="MBB3098352.1"/>
    </source>
</evidence>
<gene>
    <name evidence="2" type="ORF">FHR83_006047</name>
</gene>
<organism evidence="2 3">
    <name type="scientific">Actinoplanes campanulatus</name>
    <dbReference type="NCBI Taxonomy" id="113559"/>
    <lineage>
        <taxon>Bacteria</taxon>
        <taxon>Bacillati</taxon>
        <taxon>Actinomycetota</taxon>
        <taxon>Actinomycetes</taxon>
        <taxon>Micromonosporales</taxon>
        <taxon>Micromonosporaceae</taxon>
        <taxon>Actinoplanes</taxon>
    </lineage>
</organism>